<dbReference type="Proteomes" id="UP000054988">
    <property type="component" value="Unassembled WGS sequence"/>
</dbReference>
<name>A0A0W0FVZ6_MONRR</name>
<sequence length="27" mass="3151">MADLAQRDKWNTLTDAAAKEIERFDEL</sequence>
<dbReference type="EMBL" id="LATX01001572">
    <property type="protein sequence ID" value="KTB40543.1"/>
    <property type="molecule type" value="Genomic_DNA"/>
</dbReference>
<protein>
    <submittedName>
        <fullName evidence="1">Uncharacterized protein</fullName>
    </submittedName>
</protein>
<organism evidence="1 2">
    <name type="scientific">Moniliophthora roreri</name>
    <name type="common">Frosty pod rot fungus</name>
    <name type="synonym">Monilia roreri</name>
    <dbReference type="NCBI Taxonomy" id="221103"/>
    <lineage>
        <taxon>Eukaryota</taxon>
        <taxon>Fungi</taxon>
        <taxon>Dikarya</taxon>
        <taxon>Basidiomycota</taxon>
        <taxon>Agaricomycotina</taxon>
        <taxon>Agaricomycetes</taxon>
        <taxon>Agaricomycetidae</taxon>
        <taxon>Agaricales</taxon>
        <taxon>Marasmiineae</taxon>
        <taxon>Marasmiaceae</taxon>
        <taxon>Moniliophthora</taxon>
    </lineage>
</organism>
<comment type="caution">
    <text evidence="1">The sequence shown here is derived from an EMBL/GenBank/DDBJ whole genome shotgun (WGS) entry which is preliminary data.</text>
</comment>
<proteinExistence type="predicted"/>
<evidence type="ECO:0000313" key="2">
    <source>
        <dbReference type="Proteomes" id="UP000054988"/>
    </source>
</evidence>
<accession>A0A0W0FVZ6</accession>
<evidence type="ECO:0000313" key="1">
    <source>
        <dbReference type="EMBL" id="KTB40543.1"/>
    </source>
</evidence>
<dbReference type="AlphaFoldDB" id="A0A0W0FVZ6"/>
<gene>
    <name evidence="1" type="ORF">WG66_6881</name>
</gene>
<reference evidence="1 2" key="1">
    <citation type="submission" date="2015-12" db="EMBL/GenBank/DDBJ databases">
        <title>Draft genome sequence of Moniliophthora roreri, the causal agent of frosty pod rot of cacao.</title>
        <authorList>
            <person name="Aime M.C."/>
            <person name="Diaz-Valderrama J.R."/>
            <person name="Kijpornyongpan T."/>
            <person name="Phillips-Mora W."/>
        </authorList>
    </citation>
    <scope>NUCLEOTIDE SEQUENCE [LARGE SCALE GENOMIC DNA]</scope>
    <source>
        <strain evidence="1 2">MCA 2952</strain>
    </source>
</reference>